<evidence type="ECO:0000256" key="1">
    <source>
        <dbReference type="SAM" id="MobiDB-lite"/>
    </source>
</evidence>
<dbReference type="PROSITE" id="PS50222">
    <property type="entry name" value="EF_HAND_2"/>
    <property type="match status" value="1"/>
</dbReference>
<accession>A0A4R7RZ04</accession>
<comment type="caution">
    <text evidence="4">The sequence shown here is derived from an EMBL/GenBank/DDBJ whole genome shotgun (WGS) entry which is preliminary data.</text>
</comment>
<dbReference type="RefSeq" id="WP_133795348.1">
    <property type="nucleotide sequence ID" value="NZ_SOCA01000003.1"/>
</dbReference>
<name>A0A4R7RZ04_9BACT</name>
<dbReference type="PROSITE" id="PS00018">
    <property type="entry name" value="EF_HAND_1"/>
    <property type="match status" value="1"/>
</dbReference>
<dbReference type="Proteomes" id="UP000295662">
    <property type="component" value="Unassembled WGS sequence"/>
</dbReference>
<evidence type="ECO:0000256" key="2">
    <source>
        <dbReference type="SAM" id="SignalP"/>
    </source>
</evidence>
<feature type="compositionally biased region" description="Basic and acidic residues" evidence="1">
    <location>
        <begin position="77"/>
        <end position="105"/>
    </location>
</feature>
<evidence type="ECO:0000313" key="5">
    <source>
        <dbReference type="Proteomes" id="UP000295662"/>
    </source>
</evidence>
<feature type="compositionally biased region" description="Basic and acidic residues" evidence="1">
    <location>
        <begin position="113"/>
        <end position="122"/>
    </location>
</feature>
<dbReference type="InterPro" id="IPR018247">
    <property type="entry name" value="EF_Hand_1_Ca_BS"/>
</dbReference>
<feature type="compositionally biased region" description="Basic and acidic residues" evidence="1">
    <location>
        <begin position="51"/>
        <end position="70"/>
    </location>
</feature>
<dbReference type="AlphaFoldDB" id="A0A4R7RZ04"/>
<evidence type="ECO:0000313" key="4">
    <source>
        <dbReference type="EMBL" id="TDU71170.1"/>
    </source>
</evidence>
<sequence length="195" mass="20072">MKNSFVKTIVIAGITLSPMMLSAQGKGSTETVPGVAGQPQPGGKLGEANDESTKDKGTRANKDWFTKLDADSNGSISREEFAKAGVQRNRDEAMRNRKDREERNATDANRNNKNREEQKATDANRSTTDGDAAKDASSSGSRSDTNRTGTEIKDPAGTSGAPATGTTGTTGATGSSASGSGPSGSATSGTGNRPQ</sequence>
<proteinExistence type="predicted"/>
<feature type="chain" id="PRO_5020313606" description="EF-hand domain-containing protein" evidence="2">
    <location>
        <begin position="24"/>
        <end position="195"/>
    </location>
</feature>
<feature type="domain" description="EF-hand" evidence="3">
    <location>
        <begin position="62"/>
        <end position="91"/>
    </location>
</feature>
<dbReference type="GO" id="GO:0005509">
    <property type="term" value="F:calcium ion binding"/>
    <property type="evidence" value="ECO:0007669"/>
    <property type="project" value="InterPro"/>
</dbReference>
<dbReference type="InterPro" id="IPR002048">
    <property type="entry name" value="EF_hand_dom"/>
</dbReference>
<protein>
    <recommendedName>
        <fullName evidence="3">EF-hand domain-containing protein</fullName>
    </recommendedName>
</protein>
<keyword evidence="5" id="KW-1185">Reference proteome</keyword>
<keyword evidence="2" id="KW-0732">Signal</keyword>
<feature type="compositionally biased region" description="Low complexity" evidence="1">
    <location>
        <begin position="126"/>
        <end position="195"/>
    </location>
</feature>
<evidence type="ECO:0000259" key="3">
    <source>
        <dbReference type="PROSITE" id="PS50222"/>
    </source>
</evidence>
<reference evidence="4 5" key="1">
    <citation type="submission" date="2019-03" db="EMBL/GenBank/DDBJ databases">
        <title>Genomic Encyclopedia of Archaeal and Bacterial Type Strains, Phase II (KMG-II): from individual species to whole genera.</title>
        <authorList>
            <person name="Goeker M."/>
        </authorList>
    </citation>
    <scope>NUCLEOTIDE SEQUENCE [LARGE SCALE GENOMIC DNA]</scope>
    <source>
        <strain evidence="4 5">ATCC 25309</strain>
    </source>
</reference>
<dbReference type="EMBL" id="SOCA01000003">
    <property type="protein sequence ID" value="TDU71170.1"/>
    <property type="molecule type" value="Genomic_DNA"/>
</dbReference>
<feature type="compositionally biased region" description="Low complexity" evidence="1">
    <location>
        <begin position="32"/>
        <end position="42"/>
    </location>
</feature>
<gene>
    <name evidence="4" type="ORF">EI77_02292</name>
</gene>
<organism evidence="4 5">
    <name type="scientific">Prosthecobacter fusiformis</name>
    <dbReference type="NCBI Taxonomy" id="48464"/>
    <lineage>
        <taxon>Bacteria</taxon>
        <taxon>Pseudomonadati</taxon>
        <taxon>Verrucomicrobiota</taxon>
        <taxon>Verrucomicrobiia</taxon>
        <taxon>Verrucomicrobiales</taxon>
        <taxon>Verrucomicrobiaceae</taxon>
        <taxon>Prosthecobacter</taxon>
    </lineage>
</organism>
<feature type="signal peptide" evidence="2">
    <location>
        <begin position="1"/>
        <end position="23"/>
    </location>
</feature>
<feature type="region of interest" description="Disordered" evidence="1">
    <location>
        <begin position="24"/>
        <end position="195"/>
    </location>
</feature>